<dbReference type="NCBIfam" id="TIGR01077">
    <property type="entry name" value="L13_A_E"/>
    <property type="match status" value="1"/>
</dbReference>
<dbReference type="CDD" id="cd00742">
    <property type="entry name" value="FABP"/>
    <property type="match status" value="2"/>
</dbReference>
<dbReference type="GO" id="GO:0008289">
    <property type="term" value="F:lipid binding"/>
    <property type="evidence" value="ECO:0007669"/>
    <property type="project" value="UniProtKB-KW"/>
</dbReference>
<name>A0AAF5CZ72_STRER</name>
<evidence type="ECO:0000256" key="7">
    <source>
        <dbReference type="ARBA" id="ARBA00035201"/>
    </source>
</evidence>
<dbReference type="InterPro" id="IPR005822">
    <property type="entry name" value="Ribosomal_uL13"/>
</dbReference>
<evidence type="ECO:0000313" key="10">
    <source>
        <dbReference type="Proteomes" id="UP000035681"/>
    </source>
</evidence>
<dbReference type="PANTHER" id="PTHR22725:SF9">
    <property type="entry name" value="FATTY ACID-BINDING PROTEIN HOMOLOG 3"/>
    <property type="match status" value="1"/>
</dbReference>
<dbReference type="PROSITE" id="PS00214">
    <property type="entry name" value="FABP"/>
    <property type="match status" value="1"/>
</dbReference>
<dbReference type="Gene3D" id="3.90.1180.10">
    <property type="entry name" value="Ribosomal protein L13"/>
    <property type="match status" value="1"/>
</dbReference>
<dbReference type="InterPro" id="IPR027417">
    <property type="entry name" value="P-loop_NTPase"/>
</dbReference>
<dbReference type="InterPro" id="IPR005755">
    <property type="entry name" value="Ribosomal_uL13_euk/arc"/>
</dbReference>
<dbReference type="InterPro" id="IPR040094">
    <property type="entry name" value="Lbp1-4"/>
</dbReference>
<dbReference type="FunFam" id="3.90.1180.10:FF:000002">
    <property type="entry name" value="60S ribosomal protein L16"/>
    <property type="match status" value="1"/>
</dbReference>
<dbReference type="PRINTS" id="PR00178">
    <property type="entry name" value="FATTYACIDBP"/>
</dbReference>
<evidence type="ECO:0000256" key="2">
    <source>
        <dbReference type="ARBA" id="ARBA00008390"/>
    </source>
</evidence>
<evidence type="ECO:0000313" key="11">
    <source>
        <dbReference type="WBParaSite" id="TCONS_00003974.p1"/>
    </source>
</evidence>
<organism evidence="10 11">
    <name type="scientific">Strongyloides stercoralis</name>
    <name type="common">Threadworm</name>
    <dbReference type="NCBI Taxonomy" id="6248"/>
    <lineage>
        <taxon>Eukaryota</taxon>
        <taxon>Metazoa</taxon>
        <taxon>Ecdysozoa</taxon>
        <taxon>Nematoda</taxon>
        <taxon>Chromadorea</taxon>
        <taxon>Rhabditida</taxon>
        <taxon>Tylenchina</taxon>
        <taxon>Panagrolaimomorpha</taxon>
        <taxon>Strongyloidoidea</taxon>
        <taxon>Strongyloididae</taxon>
        <taxon>Strongyloides</taxon>
    </lineage>
</organism>
<sequence>RLAAFVAKNLLEGQKVIVLRCEELVISGNFHRSKIKFLSFMNKRCNINPNRGAFHYRAPSKIFQRTVRGMLPHKTTRGMNALKRLRAFEGVPPPYDKIKKMVVPNVVRHVALKPTRDFCQLGRLSHEVGWQYKDVVAKLEAKRKVKAAAHYVQKKNLNKLKAKAVKNTESKMRLDSNEIFNKLPDKGIGIVQYSVGASPNFFNIQLAEKWLRNNKNVIWISGLYTEEQFKVLAGKFGLRTASKNFYFKEIATLFSEHLLESSFSINNFVDSIKKFSEQQKDDQLIIFDNIDFICDLINSDYKEVLKILCEIGSYFNNISNGNTLICSNISERFCNNYQPNFYNLNFYVKIEEYNSGLDDKVSGKIDIIFGDEEKGIIYHDFLYLVKDRSVKFIPTGVGANTLMPLPSEFIGTYKVDKSENFDEYLQSKGVNWILRKLITFTSVTKVFKKSDLDDERFDFYNLSGRKNTINKNVKLKEEFEDVGLDGKIHKICFDVQPDGILTERHIRICDPNDKGETYYYKRDVLTIFVAIVFGNEIPENFLGTFKLDRSENLDNYLIAKDIGFIQRKIVAFLSVVKKFSKNDDGTYNFHTLTTKKNLLYNNVALGKEFEGKILDGSKRLLKYIYDPSTKTLEEYQIDIEKKVPLDIAYYTIENGILVWRSTFNGVTCKRYYNKA</sequence>
<dbReference type="SUPFAM" id="SSF50814">
    <property type="entry name" value="Lipocalins"/>
    <property type="match status" value="2"/>
</dbReference>
<dbReference type="AlphaFoldDB" id="A0AAF5CZ72"/>
<dbReference type="CDD" id="cd00392">
    <property type="entry name" value="Ribosomal_L13"/>
    <property type="match status" value="1"/>
</dbReference>
<comment type="similarity">
    <text evidence="2">Belongs to the calycin superfamily. Fatty-acid binding protein (FABP) family.</text>
</comment>
<keyword evidence="4" id="KW-0689">Ribosomal protein</keyword>
<dbReference type="SUPFAM" id="SSF52161">
    <property type="entry name" value="Ribosomal protein L13"/>
    <property type="match status" value="1"/>
</dbReference>
<dbReference type="Gene3D" id="2.40.128.20">
    <property type="match status" value="2"/>
</dbReference>
<dbReference type="GO" id="GO:0003735">
    <property type="term" value="F:structural constituent of ribosome"/>
    <property type="evidence" value="ECO:0007669"/>
    <property type="project" value="InterPro"/>
</dbReference>
<dbReference type="Gene3D" id="3.40.50.300">
    <property type="entry name" value="P-loop containing nucleotide triphosphate hydrolases"/>
    <property type="match status" value="1"/>
</dbReference>
<dbReference type="Pfam" id="PF00572">
    <property type="entry name" value="Ribosomal_L13"/>
    <property type="match status" value="1"/>
</dbReference>
<evidence type="ECO:0000259" key="9">
    <source>
        <dbReference type="PROSITE" id="PS00214"/>
    </source>
</evidence>
<protein>
    <recommendedName>
        <fullName evidence="7">Large ribosomal subunit protein uL13</fullName>
    </recommendedName>
    <alternativeName>
        <fullName evidence="8">60S ribosomal protein L13a</fullName>
    </alternativeName>
</protein>
<proteinExistence type="inferred from homology"/>
<dbReference type="InterPro" id="IPR012674">
    <property type="entry name" value="Calycin"/>
</dbReference>
<evidence type="ECO:0000256" key="1">
    <source>
        <dbReference type="ARBA" id="ARBA00006227"/>
    </source>
</evidence>
<evidence type="ECO:0000256" key="5">
    <source>
        <dbReference type="ARBA" id="ARBA00023121"/>
    </source>
</evidence>
<dbReference type="InterPro" id="IPR036899">
    <property type="entry name" value="Ribosomal_uL13_sf"/>
</dbReference>
<dbReference type="Proteomes" id="UP000035681">
    <property type="component" value="Unplaced"/>
</dbReference>
<dbReference type="GO" id="GO:0006412">
    <property type="term" value="P:translation"/>
    <property type="evidence" value="ECO:0007669"/>
    <property type="project" value="InterPro"/>
</dbReference>
<evidence type="ECO:0000256" key="8">
    <source>
        <dbReference type="ARBA" id="ARBA00035367"/>
    </source>
</evidence>
<dbReference type="InterPro" id="IPR000463">
    <property type="entry name" value="Fatty_acid-bd"/>
</dbReference>
<keyword evidence="5" id="KW-0446">Lipid-binding</keyword>
<dbReference type="WBParaSite" id="TCONS_00003974.p1">
    <property type="protein sequence ID" value="TCONS_00003974.p1"/>
    <property type="gene ID" value="XLOC_000789"/>
</dbReference>
<keyword evidence="3" id="KW-0813">Transport</keyword>
<evidence type="ECO:0000256" key="6">
    <source>
        <dbReference type="ARBA" id="ARBA00023274"/>
    </source>
</evidence>
<evidence type="ECO:0000256" key="3">
    <source>
        <dbReference type="ARBA" id="ARBA00022448"/>
    </source>
</evidence>
<feature type="domain" description="Cytosolic fatty-acid binding proteins" evidence="9">
    <location>
        <begin position="411"/>
        <end position="428"/>
    </location>
</feature>
<accession>A0AAF5CZ72</accession>
<dbReference type="Gene3D" id="1.20.5.4280">
    <property type="match status" value="1"/>
</dbReference>
<reference evidence="11" key="1">
    <citation type="submission" date="2024-02" db="UniProtKB">
        <authorList>
            <consortium name="WormBaseParasite"/>
        </authorList>
    </citation>
    <scope>IDENTIFICATION</scope>
</reference>
<dbReference type="PANTHER" id="PTHR22725">
    <property type="entry name" value="FATTY ACID-BINDING PROTEIN HOMOLOG 1-RELATED-RELATED"/>
    <property type="match status" value="1"/>
</dbReference>
<keyword evidence="10" id="KW-1185">Reference proteome</keyword>
<comment type="similarity">
    <text evidence="1">Belongs to the universal ribosomal protein uL13 family.</text>
</comment>
<keyword evidence="6" id="KW-0687">Ribonucleoprotein</keyword>
<dbReference type="GO" id="GO:0015934">
    <property type="term" value="C:large ribosomal subunit"/>
    <property type="evidence" value="ECO:0007669"/>
    <property type="project" value="InterPro"/>
</dbReference>
<evidence type="ECO:0000256" key="4">
    <source>
        <dbReference type="ARBA" id="ARBA00022980"/>
    </source>
</evidence>